<keyword evidence="2" id="KW-1015">Disulfide bond</keyword>
<protein>
    <recommendedName>
        <fullName evidence="3">Laminin G domain-containing protein</fullName>
    </recommendedName>
</protein>
<dbReference type="InterPro" id="IPR001791">
    <property type="entry name" value="Laminin_G"/>
</dbReference>
<gene>
    <name evidence="4" type="ORF">KCTCHS21_17710</name>
</gene>
<dbReference type="PROSITE" id="PS50025">
    <property type="entry name" value="LAM_G_DOMAIN"/>
    <property type="match status" value="1"/>
</dbReference>
<dbReference type="InterPro" id="IPR013320">
    <property type="entry name" value="ConA-like_dom_sf"/>
</dbReference>
<dbReference type="Pfam" id="PF13385">
    <property type="entry name" value="Laminin_G_3"/>
    <property type="match status" value="1"/>
</dbReference>
<accession>A0A3T1D2N8</accession>
<dbReference type="InterPro" id="IPR006558">
    <property type="entry name" value="LamG-like"/>
</dbReference>
<dbReference type="PANTHER" id="PTHR42535">
    <property type="entry name" value="OOKINETE PROTEIN, PUTATIVE-RELATED"/>
    <property type="match status" value="1"/>
</dbReference>
<name>A0A3T1D2N8_9BACL</name>
<dbReference type="SUPFAM" id="SSF49899">
    <property type="entry name" value="Concanavalin A-like lectins/glucanases"/>
    <property type="match status" value="1"/>
</dbReference>
<keyword evidence="1" id="KW-0732">Signal</keyword>
<dbReference type="EMBL" id="AP019400">
    <property type="protein sequence ID" value="BBI32372.1"/>
    <property type="molecule type" value="Genomic_DNA"/>
</dbReference>
<feature type="domain" description="Laminin G" evidence="3">
    <location>
        <begin position="110"/>
        <end position="286"/>
    </location>
</feature>
<dbReference type="AlphaFoldDB" id="A0A3T1D2N8"/>
<evidence type="ECO:0000313" key="5">
    <source>
        <dbReference type="Proteomes" id="UP000289856"/>
    </source>
</evidence>
<evidence type="ECO:0000313" key="4">
    <source>
        <dbReference type="EMBL" id="BBI32372.1"/>
    </source>
</evidence>
<dbReference type="KEGG" id="cohn:KCTCHS21_17710"/>
<evidence type="ECO:0000256" key="2">
    <source>
        <dbReference type="ARBA" id="ARBA00023157"/>
    </source>
</evidence>
<dbReference type="SMART" id="SM00560">
    <property type="entry name" value="LamGL"/>
    <property type="match status" value="1"/>
</dbReference>
<dbReference type="OrthoDB" id="2519897at2"/>
<dbReference type="PANTHER" id="PTHR42535:SF2">
    <property type="entry name" value="CHROMOSOME UNDETERMINED SCAFFOLD_146, WHOLE GENOME SHOTGUN SEQUENCE"/>
    <property type="match status" value="1"/>
</dbReference>
<organism evidence="4 5">
    <name type="scientific">Cohnella abietis</name>
    <dbReference type="NCBI Taxonomy" id="2507935"/>
    <lineage>
        <taxon>Bacteria</taxon>
        <taxon>Bacillati</taxon>
        <taxon>Bacillota</taxon>
        <taxon>Bacilli</taxon>
        <taxon>Bacillales</taxon>
        <taxon>Paenibacillaceae</taxon>
        <taxon>Cohnella</taxon>
    </lineage>
</organism>
<dbReference type="Gene3D" id="2.60.120.200">
    <property type="match status" value="1"/>
</dbReference>
<reference evidence="4 5" key="1">
    <citation type="submission" date="2019-01" db="EMBL/GenBank/DDBJ databases">
        <title>Complete genome sequence of Cohnella hallensis HS21 isolated from Korean fir (Abies koreana) rhizospheric soil.</title>
        <authorList>
            <person name="Jiang L."/>
            <person name="Kang S.W."/>
            <person name="Kim S."/>
            <person name="Jung J."/>
            <person name="Kim C.Y."/>
            <person name="Kim D.H."/>
            <person name="Kim S.W."/>
            <person name="Lee J."/>
        </authorList>
    </citation>
    <scope>NUCLEOTIDE SEQUENCE [LARGE SCALE GENOMIC DNA]</scope>
    <source>
        <strain evidence="4 5">HS21</strain>
    </source>
</reference>
<dbReference type="Proteomes" id="UP000289856">
    <property type="component" value="Chromosome"/>
</dbReference>
<evidence type="ECO:0000256" key="1">
    <source>
        <dbReference type="ARBA" id="ARBA00022729"/>
    </source>
</evidence>
<keyword evidence="5" id="KW-1185">Reference proteome</keyword>
<evidence type="ECO:0000259" key="3">
    <source>
        <dbReference type="PROSITE" id="PS50025"/>
    </source>
</evidence>
<proteinExistence type="predicted"/>
<sequence length="809" mass="88498">MLPTSDQYKRAVVSGNRSSAAIILFGVYDVTAKDDATLTAASQPFTSINAVKGDVREPDYRAGTFEQDYLNLDGSFYLMPDNVNPAQDILGWWSQQMSNSQGTFDEVDWGLSFKQTDYVSVPYDSRQNLTSVLSLETWIKFIDQDNRVIIEKSNNNTHFQFQSLQVNQGSLGAAGRIAFMVSTQPGDWVTNGSVATTLALNDGKWHHLVGTYDKASKTAKIYVDGVLNNTNTNITNVPTSNTSPLLIGSRSGVSGFGGSLKEIRLWNKALSLSEIQYSMTNSLTGSESGLVGYWRLREKSGIYAADSSPTTNRGTLVNSPDWIQYIPTITIQFASLHSSLGIGLFFGSSDCCSEFDVTWYRGASLIGYKQVTDNTLQDSNVPIAIENYNKIVIRLIKTVKPYRYARLMEIGFGLEEAFDNNELTIASITEEIDPISSALSVNTLKFTVLNKNQRFNMLNPEGVYAFLQRRQKIIAKSGLWMPDGTYEYLPMGTYYLSDWKNATGLTATLEATDVIGLLDRTTYRSSKFWVNEPVENVLRHILDDAGQFSLIVSASAASEKVTGYIPVKSHREAISNVLTATRNTLRVGRNGIINVIKVDYDTVLDTIRNDTLISGSPSIEQKPLVTSVEAKEYSYVLSPDTTELNNSTFSVVGTQTVFIEYGKAAANVSVTVTGSGSIVGSPVYSAVSVKLTITGNGSVTVKVTGRAYTEAARTVITQLAVIPAGEVPQTATISDNKLITGNGSLVATHVLNYLQRRISQKFGYWSNPAIQAGDCVSVETMFGSNRSGVVERQEITFAPKLIATLEVTG</sequence>
<dbReference type="RefSeq" id="WP_130606851.1">
    <property type="nucleotide sequence ID" value="NZ_AP019400.1"/>
</dbReference>